<dbReference type="GeneID" id="17255423"/>
<evidence type="ECO:0000313" key="4">
    <source>
        <dbReference type="Proteomes" id="UP000013827"/>
    </source>
</evidence>
<dbReference type="RefSeq" id="XP_005757162.1">
    <property type="nucleotide sequence ID" value="XM_005757105.1"/>
</dbReference>
<protein>
    <submittedName>
        <fullName evidence="3">Uncharacterized protein</fullName>
    </submittedName>
</protein>
<dbReference type="HOGENOM" id="CLU_1790548_0_0_1"/>
<dbReference type="Proteomes" id="UP000013827">
    <property type="component" value="Unassembled WGS sequence"/>
</dbReference>
<reference evidence="4" key="1">
    <citation type="journal article" date="2013" name="Nature">
        <title>Pan genome of the phytoplankton Emiliania underpins its global distribution.</title>
        <authorList>
            <person name="Read B.A."/>
            <person name="Kegel J."/>
            <person name="Klute M.J."/>
            <person name="Kuo A."/>
            <person name="Lefebvre S.C."/>
            <person name="Maumus F."/>
            <person name="Mayer C."/>
            <person name="Miller J."/>
            <person name="Monier A."/>
            <person name="Salamov A."/>
            <person name="Young J."/>
            <person name="Aguilar M."/>
            <person name="Claverie J.M."/>
            <person name="Frickenhaus S."/>
            <person name="Gonzalez K."/>
            <person name="Herman E.K."/>
            <person name="Lin Y.C."/>
            <person name="Napier J."/>
            <person name="Ogata H."/>
            <person name="Sarno A.F."/>
            <person name="Shmutz J."/>
            <person name="Schroeder D."/>
            <person name="de Vargas C."/>
            <person name="Verret F."/>
            <person name="von Dassow P."/>
            <person name="Valentin K."/>
            <person name="Van de Peer Y."/>
            <person name="Wheeler G."/>
            <person name="Dacks J.B."/>
            <person name="Delwiche C.F."/>
            <person name="Dyhrman S.T."/>
            <person name="Glockner G."/>
            <person name="John U."/>
            <person name="Richards T."/>
            <person name="Worden A.Z."/>
            <person name="Zhang X."/>
            <person name="Grigoriev I.V."/>
            <person name="Allen A.E."/>
            <person name="Bidle K."/>
            <person name="Borodovsky M."/>
            <person name="Bowler C."/>
            <person name="Brownlee C."/>
            <person name="Cock J.M."/>
            <person name="Elias M."/>
            <person name="Gladyshev V.N."/>
            <person name="Groth M."/>
            <person name="Guda C."/>
            <person name="Hadaegh A."/>
            <person name="Iglesias-Rodriguez M.D."/>
            <person name="Jenkins J."/>
            <person name="Jones B.M."/>
            <person name="Lawson T."/>
            <person name="Leese F."/>
            <person name="Lindquist E."/>
            <person name="Lobanov A."/>
            <person name="Lomsadze A."/>
            <person name="Malik S.B."/>
            <person name="Marsh M.E."/>
            <person name="Mackinder L."/>
            <person name="Mock T."/>
            <person name="Mueller-Roeber B."/>
            <person name="Pagarete A."/>
            <person name="Parker M."/>
            <person name="Probert I."/>
            <person name="Quesneville H."/>
            <person name="Raines C."/>
            <person name="Rensing S.A."/>
            <person name="Riano-Pachon D.M."/>
            <person name="Richier S."/>
            <person name="Rokitta S."/>
            <person name="Shiraiwa Y."/>
            <person name="Soanes D.M."/>
            <person name="van der Giezen M."/>
            <person name="Wahlund T.M."/>
            <person name="Williams B."/>
            <person name="Wilson W."/>
            <person name="Wolfe G."/>
            <person name="Wurch L.L."/>
        </authorList>
    </citation>
    <scope>NUCLEOTIDE SEQUENCE</scope>
</reference>
<dbReference type="EnsemblProtists" id="EOD04733">
    <property type="protein sequence ID" value="EOD04733"/>
    <property type="gene ID" value="EMIHUDRAFT_220876"/>
</dbReference>
<accession>A0A0D3IDF9</accession>
<keyword evidence="2" id="KW-0812">Transmembrane</keyword>
<feature type="transmembrane region" description="Helical" evidence="2">
    <location>
        <begin position="30"/>
        <end position="54"/>
    </location>
</feature>
<dbReference type="AlphaFoldDB" id="A0A0D3IDF9"/>
<dbReference type="PaxDb" id="2903-EOD04733"/>
<dbReference type="KEGG" id="ehx:EMIHUDRAFT_216690"/>
<sequence>MPGFFPASPATMQATRGLAWQPKITCSQRLWIVIMAVAAVGALVIIGVTLPFGVATGGEKSDPPSWFVPMLAVGGGLAAFVMAAATAIFCRDAMCGVGHESTIRRTVAAMEAGEVATAETVESEATPGCNNPPSSVAAKPSECES</sequence>
<dbReference type="KEGG" id="ehx:EMIHUDRAFT_220876"/>
<keyword evidence="4" id="KW-1185">Reference proteome</keyword>
<keyword evidence="2" id="KW-0472">Membrane</keyword>
<dbReference type="EnsemblProtists" id="EOD09294">
    <property type="protein sequence ID" value="EOD09294"/>
    <property type="gene ID" value="EMIHUDRAFT_216690"/>
</dbReference>
<feature type="region of interest" description="Disordered" evidence="1">
    <location>
        <begin position="119"/>
        <end position="145"/>
    </location>
</feature>
<keyword evidence="2" id="KW-1133">Transmembrane helix</keyword>
<dbReference type="RefSeq" id="XP_005761723.1">
    <property type="nucleotide sequence ID" value="XM_005761666.1"/>
</dbReference>
<organism evidence="3 4">
    <name type="scientific">Emiliania huxleyi (strain CCMP1516)</name>
    <dbReference type="NCBI Taxonomy" id="280463"/>
    <lineage>
        <taxon>Eukaryota</taxon>
        <taxon>Haptista</taxon>
        <taxon>Haptophyta</taxon>
        <taxon>Prymnesiophyceae</taxon>
        <taxon>Isochrysidales</taxon>
        <taxon>Noelaerhabdaceae</taxon>
        <taxon>Emiliania</taxon>
    </lineage>
</organism>
<evidence type="ECO:0000256" key="1">
    <source>
        <dbReference type="SAM" id="MobiDB-lite"/>
    </source>
</evidence>
<dbReference type="GeneID" id="17250814"/>
<evidence type="ECO:0000313" key="3">
    <source>
        <dbReference type="EnsemblProtists" id="EOD09294"/>
    </source>
</evidence>
<reference evidence="3" key="2">
    <citation type="submission" date="2024-10" db="UniProtKB">
        <authorList>
            <consortium name="EnsemblProtists"/>
        </authorList>
    </citation>
    <scope>IDENTIFICATION</scope>
</reference>
<name>A0A0D3IDF9_EMIH1</name>
<feature type="transmembrane region" description="Helical" evidence="2">
    <location>
        <begin position="66"/>
        <end position="90"/>
    </location>
</feature>
<evidence type="ECO:0000256" key="2">
    <source>
        <dbReference type="SAM" id="Phobius"/>
    </source>
</evidence>
<proteinExistence type="predicted"/>